<dbReference type="InterPro" id="IPR012337">
    <property type="entry name" value="RNaseH-like_sf"/>
</dbReference>
<dbReference type="GO" id="GO:0008408">
    <property type="term" value="F:3'-5' exonuclease activity"/>
    <property type="evidence" value="ECO:0007669"/>
    <property type="project" value="TreeGrafter"/>
</dbReference>
<dbReference type="Pfam" id="PF00533">
    <property type="entry name" value="BRCT"/>
    <property type="match status" value="1"/>
</dbReference>
<dbReference type="AlphaFoldDB" id="A0A098RXC9"/>
<gene>
    <name evidence="4" type="ORF">IX84_31720</name>
</gene>
<protein>
    <recommendedName>
        <fullName evidence="3">BRCT domain-containing protein</fullName>
    </recommendedName>
</protein>
<evidence type="ECO:0000313" key="5">
    <source>
        <dbReference type="Proteomes" id="UP000029736"/>
    </source>
</evidence>
<sequence>MRFLAIDFETANSQRNSPCEIGLVVVEDFEIVDQQAFLIRPRDNYFDFYNTEIHGIDESMVENEPEFDIIYDKLEKYFEHYPIIAHNAAFDISVLRHTLDLYKIDYPETQYACTYQMSKQISKELLSFRLDYLCDYYEIELDHHRALSDASGCAQLAIQFFKEKGVSKFDEIESVFNLKLGKLFKGGFRGSGKRIYGDGVDIRTIEVDQSKIDENNPFYNKTVVFTGTLKSMARKNAQIRVLENGGKPGKGVTNETDYLVIGDQDFKKFGDGFKSSKIKKAEKLLGEGSSIELLSERQFLEMIV</sequence>
<dbReference type="FunFam" id="3.30.420.10:FF:000045">
    <property type="entry name" value="3'-5' exonuclease DinG"/>
    <property type="match status" value="1"/>
</dbReference>
<dbReference type="SMART" id="SM00479">
    <property type="entry name" value="EXOIII"/>
    <property type="match status" value="1"/>
</dbReference>
<dbReference type="Pfam" id="PF00929">
    <property type="entry name" value="RNase_T"/>
    <property type="match status" value="1"/>
</dbReference>
<dbReference type="EMBL" id="JPOS01000129">
    <property type="protein sequence ID" value="KGE84809.1"/>
    <property type="molecule type" value="Genomic_DNA"/>
</dbReference>
<accession>A0A098RXC9</accession>
<dbReference type="SUPFAM" id="SSF52113">
    <property type="entry name" value="BRCT domain"/>
    <property type="match status" value="1"/>
</dbReference>
<dbReference type="InterPro" id="IPR036420">
    <property type="entry name" value="BRCT_dom_sf"/>
</dbReference>
<dbReference type="RefSeq" id="WP_044230316.1">
    <property type="nucleotide sequence ID" value="NZ_JPOS01000129.1"/>
</dbReference>
<dbReference type="Proteomes" id="UP000029736">
    <property type="component" value="Unassembled WGS sequence"/>
</dbReference>
<proteinExistence type="predicted"/>
<feature type="domain" description="BRCT" evidence="3">
    <location>
        <begin position="213"/>
        <end position="304"/>
    </location>
</feature>
<dbReference type="InterPro" id="IPR013520">
    <property type="entry name" value="Ribonucl_H"/>
</dbReference>
<dbReference type="GO" id="GO:0003676">
    <property type="term" value="F:nucleic acid binding"/>
    <property type="evidence" value="ECO:0007669"/>
    <property type="project" value="InterPro"/>
</dbReference>
<name>A0A098RXC9_9BACT</name>
<evidence type="ECO:0000256" key="1">
    <source>
        <dbReference type="ARBA" id="ARBA00025483"/>
    </source>
</evidence>
<dbReference type="Gene3D" id="3.40.50.10190">
    <property type="entry name" value="BRCT domain"/>
    <property type="match status" value="1"/>
</dbReference>
<dbReference type="InterPro" id="IPR036397">
    <property type="entry name" value="RNaseH_sf"/>
</dbReference>
<dbReference type="STRING" id="1524460.IX84_31720"/>
<dbReference type="GO" id="GO:0006259">
    <property type="term" value="P:DNA metabolic process"/>
    <property type="evidence" value="ECO:0007669"/>
    <property type="project" value="UniProtKB-ARBA"/>
</dbReference>
<evidence type="ECO:0000259" key="3">
    <source>
        <dbReference type="PROSITE" id="PS50172"/>
    </source>
</evidence>
<dbReference type="CDD" id="cd06130">
    <property type="entry name" value="DNA_pol_III_epsilon_like"/>
    <property type="match status" value="1"/>
</dbReference>
<organism evidence="4 5">
    <name type="scientific">Phaeodactylibacter xiamenensis</name>
    <dbReference type="NCBI Taxonomy" id="1524460"/>
    <lineage>
        <taxon>Bacteria</taxon>
        <taxon>Pseudomonadati</taxon>
        <taxon>Bacteroidota</taxon>
        <taxon>Saprospiria</taxon>
        <taxon>Saprospirales</taxon>
        <taxon>Haliscomenobacteraceae</taxon>
        <taxon>Phaeodactylibacter</taxon>
    </lineage>
</organism>
<dbReference type="SUPFAM" id="SSF53098">
    <property type="entry name" value="Ribonuclease H-like"/>
    <property type="match status" value="1"/>
</dbReference>
<keyword evidence="5" id="KW-1185">Reference proteome</keyword>
<dbReference type="CDD" id="cd17748">
    <property type="entry name" value="BRCT_DNA_ligase_like"/>
    <property type="match status" value="1"/>
</dbReference>
<comment type="subunit">
    <text evidence="2">DNA polymerase III contains a core (composed of alpha, epsilon and theta chains) that associates with a tau subunit. This core dimerizes to form the POLIII' complex. PolIII' associates with the gamma complex (composed of gamma, delta, delta', psi and chi chains) and with the beta chain to form the complete DNA polymerase III complex.</text>
</comment>
<dbReference type="GO" id="GO:0005829">
    <property type="term" value="C:cytosol"/>
    <property type="evidence" value="ECO:0007669"/>
    <property type="project" value="TreeGrafter"/>
</dbReference>
<dbReference type="OrthoDB" id="9803913at2"/>
<reference evidence="4 5" key="1">
    <citation type="journal article" date="2014" name="Int. J. Syst. Evol. Microbiol.">
        <title>Phaeodactylibacter xiamenensis gen. nov., sp. nov., a member of the family Saprospiraceae isolated from the marine alga Phaeodactylum tricornutum.</title>
        <authorList>
            <person name="Chen Z.Jr."/>
            <person name="Lei X."/>
            <person name="Lai Q."/>
            <person name="Li Y."/>
            <person name="Zhang B."/>
            <person name="Zhang J."/>
            <person name="Zhang H."/>
            <person name="Yang L."/>
            <person name="Zheng W."/>
            <person name="Tian Y."/>
            <person name="Yu Z."/>
            <person name="Xu H.Jr."/>
            <person name="Zheng T."/>
        </authorList>
    </citation>
    <scope>NUCLEOTIDE SEQUENCE [LARGE SCALE GENOMIC DNA]</scope>
    <source>
        <strain evidence="4 5">KD52</strain>
    </source>
</reference>
<dbReference type="PANTHER" id="PTHR30231:SF42">
    <property type="entry name" value="EXONUCLEASE"/>
    <property type="match status" value="1"/>
</dbReference>
<dbReference type="Gene3D" id="3.30.420.10">
    <property type="entry name" value="Ribonuclease H-like superfamily/Ribonuclease H"/>
    <property type="match status" value="1"/>
</dbReference>
<evidence type="ECO:0000256" key="2">
    <source>
        <dbReference type="ARBA" id="ARBA00026073"/>
    </source>
</evidence>
<dbReference type="InterPro" id="IPR001357">
    <property type="entry name" value="BRCT_dom"/>
</dbReference>
<comment type="caution">
    <text evidence="4">The sequence shown here is derived from an EMBL/GenBank/DDBJ whole genome shotgun (WGS) entry which is preliminary data.</text>
</comment>
<comment type="function">
    <text evidence="1">DNA polymerase III is a complex, multichain enzyme responsible for most of the replicative synthesis in bacteria. The epsilon subunit contain the editing function and is a proofreading 3'-5' exonuclease.</text>
</comment>
<dbReference type="PANTHER" id="PTHR30231">
    <property type="entry name" value="DNA POLYMERASE III SUBUNIT EPSILON"/>
    <property type="match status" value="1"/>
</dbReference>
<evidence type="ECO:0000313" key="4">
    <source>
        <dbReference type="EMBL" id="KGE84809.1"/>
    </source>
</evidence>
<dbReference type="PROSITE" id="PS50172">
    <property type="entry name" value="BRCT"/>
    <property type="match status" value="1"/>
</dbReference>